<comment type="caution">
    <text evidence="2">The sequence shown here is derived from an EMBL/GenBank/DDBJ whole genome shotgun (WGS) entry which is preliminary data.</text>
</comment>
<sequence>MASSLQPCPRFVQNAWKKDLCSNCFKSKEEHISTTQTIKPIPLTMKLPNPSKSIIKATFPSSGKNKKKKSVNFPKEVSEVIGTGGEWSDEEGSGDDEEDMRDNQGEEELVYEDDAELQRLTKTNTEFNTNNGNLLGDSTANIKRSFAALKLGTVQKDATGKKQTLKISVTPFGNSSSSSNTFASTNNTKIKALSNDKKIEKLKNTSVNENNGVILKSITQTSNDFCTSNSTTRDEVDKSPDYDVKITSSNEKSLLEEISETLLSKKILVNETTSTTTAKSTASTESIKVVEMTPKNDVIKVEIKNHDNITSAVISSTSDTSISTTSTCSVNNKRTIVRNNAINLKDMEKPKIQVSHNSKNSESESDLELTSDTYYDVVETHNSYENVPDGKLEKISASNTDQLKTESESEKKTESSILTNKKSHFFSNKTISEMFLTHKPLNDAIKKRAESYDLMDNTFVSSKITCDGLIVTKNNLEDALDSNGSSFDSSSDEELSNTRSESDSGIGIKGNSQSNNLINSSNNSSDYEDIQVTNEINKALSNNRDLEGEPDGRSDPDGNSESSETSPAPALPQSSPPTIDARQSFLHSTINKPKVPLKPISVNIAKPFQKRNAEIIMQLQQVINKEKISVNDINDPKSTPKKSRAPEPPQSNNIAESESQMLKSFKEAPYGDDEPLKSFKEIAQAKNKFAVKTNTVQLKEPRSYPAINPKFRSLNHLNKAHEAQEKLEKFEKLKSPSTPEPAPRHSLSLSSDSLAEIEKAKKKKFSIKKFLRMGNKTETSTPIKKDYSHYADIPTSPSDDSPNAPQVKPRLIIIHPLDINNTGVEVVSSPTISSSYKKPPVPPCRSDSTKLEMSKPTRPPPPKNNELRSKIESESSSNTTNTQQTSSSSSVKDTVYANLGEIRNSIAPRKPERTNSMREREAKALELQRRQPLGESIMNAAGELKDCLDDQEDHAEKCKSEETIITKSAHLKGDGYNRKKLDIENISTRSKIELFESNAVKNDTKLSKSPSPSIVAKQSTTFFVNSDGLKSSVQKMNLTIDSYLKNKKLMSSSDSNLLESRSPTPPQQQIIANTNELSPPMPLINCTNNSRNFISRNNNATNIELRSSGSYEPINVNVNMSAKFQRASFPENGLCSPILTFGNAARSYCGSEIGESEIYSPYSFCGSEAGLDVAGDIGDGCHHQGPSRNKIVSRLRMRKGRSVVHTNLEDNYSAVIVANHEALAQVLDQLQQSQNIPPTLRPLANCLNLRFDDFIILDSIGLVVGKRVFHQALWQNSIYVTLVLTSDSNQMVSGSHLNQMSGGVSGALNPITEFCDLVPNNYLPSMPTTKVQMVQATVTVLPKLQVETLETMGSVMKSKIQNNSLFSNQLGGSDENVDVISINEKSPSTESAKSPSKNGLFDDLLCREVGFIILQLVNGLKNMQAKGIEEMPLSLSNIIMCREMDNKDQQAKLCILQGINSDLSRDEEETMGTLCQCALKVVKEILPETKLTPILSDLLAQERADTLSKTKSVLEYVLWGPSDVSINGPLREREVTLQRWLDLARATVLHGLVRSKIELTIYDECHLIFLVRSNSKIMLEASKTIAENYKNNSEI</sequence>
<feature type="compositionally biased region" description="Low complexity" evidence="1">
    <location>
        <begin position="511"/>
        <end position="525"/>
    </location>
</feature>
<name>A0A9J6CPX7_POLVA</name>
<accession>A0A9J6CPX7</accession>
<feature type="region of interest" description="Disordered" evidence="1">
    <location>
        <begin position="829"/>
        <end position="893"/>
    </location>
</feature>
<feature type="compositionally biased region" description="Low complexity" evidence="1">
    <location>
        <begin position="566"/>
        <end position="577"/>
    </location>
</feature>
<feature type="compositionally biased region" description="Acidic residues" evidence="1">
    <location>
        <begin position="87"/>
        <end position="107"/>
    </location>
</feature>
<evidence type="ECO:0000256" key="1">
    <source>
        <dbReference type="SAM" id="MobiDB-lite"/>
    </source>
</evidence>
<evidence type="ECO:0000313" key="3">
    <source>
        <dbReference type="Proteomes" id="UP001107558"/>
    </source>
</evidence>
<feature type="region of interest" description="Disordered" evidence="1">
    <location>
        <begin position="730"/>
        <end position="751"/>
    </location>
</feature>
<feature type="region of interest" description="Disordered" evidence="1">
    <location>
        <begin position="539"/>
        <end position="580"/>
    </location>
</feature>
<dbReference type="Proteomes" id="UP001107558">
    <property type="component" value="Chromosome 1"/>
</dbReference>
<keyword evidence="3" id="KW-1185">Reference proteome</keyword>
<dbReference type="OrthoDB" id="6381867at2759"/>
<feature type="region of interest" description="Disordered" evidence="1">
    <location>
        <begin position="776"/>
        <end position="806"/>
    </location>
</feature>
<dbReference type="PANTHER" id="PTHR37970:SF1">
    <property type="entry name" value="SERINE-RICH ADHESIN FOR PLATELETS"/>
    <property type="match status" value="1"/>
</dbReference>
<feature type="region of interest" description="Disordered" evidence="1">
    <location>
        <begin position="347"/>
        <end position="368"/>
    </location>
</feature>
<feature type="compositionally biased region" description="Basic and acidic residues" evidence="1">
    <location>
        <begin position="544"/>
        <end position="556"/>
    </location>
</feature>
<feature type="compositionally biased region" description="Low complexity" evidence="1">
    <location>
        <begin position="874"/>
        <end position="890"/>
    </location>
</feature>
<protein>
    <submittedName>
        <fullName evidence="2">Uncharacterized protein</fullName>
    </submittedName>
</protein>
<gene>
    <name evidence="2" type="ORF">PVAND_012934</name>
</gene>
<feature type="region of interest" description="Disordered" evidence="1">
    <location>
        <begin position="480"/>
        <end position="525"/>
    </location>
</feature>
<feature type="region of interest" description="Disordered" evidence="1">
    <location>
        <begin position="56"/>
        <end position="107"/>
    </location>
</feature>
<evidence type="ECO:0000313" key="2">
    <source>
        <dbReference type="EMBL" id="KAG5683667.1"/>
    </source>
</evidence>
<dbReference type="EMBL" id="JADBJN010000001">
    <property type="protein sequence ID" value="KAG5683667.1"/>
    <property type="molecule type" value="Genomic_DNA"/>
</dbReference>
<organism evidence="2 3">
    <name type="scientific">Polypedilum vanderplanki</name>
    <name type="common">Sleeping chironomid midge</name>
    <dbReference type="NCBI Taxonomy" id="319348"/>
    <lineage>
        <taxon>Eukaryota</taxon>
        <taxon>Metazoa</taxon>
        <taxon>Ecdysozoa</taxon>
        <taxon>Arthropoda</taxon>
        <taxon>Hexapoda</taxon>
        <taxon>Insecta</taxon>
        <taxon>Pterygota</taxon>
        <taxon>Neoptera</taxon>
        <taxon>Endopterygota</taxon>
        <taxon>Diptera</taxon>
        <taxon>Nematocera</taxon>
        <taxon>Chironomoidea</taxon>
        <taxon>Chironomidae</taxon>
        <taxon>Chironominae</taxon>
        <taxon>Polypedilum</taxon>
        <taxon>Polypedilum</taxon>
    </lineage>
</organism>
<reference evidence="2" key="1">
    <citation type="submission" date="2021-03" db="EMBL/GenBank/DDBJ databases">
        <title>Chromosome level genome of the anhydrobiotic midge Polypedilum vanderplanki.</title>
        <authorList>
            <person name="Yoshida Y."/>
            <person name="Kikawada T."/>
            <person name="Gusev O."/>
        </authorList>
    </citation>
    <scope>NUCLEOTIDE SEQUENCE</scope>
    <source>
        <strain evidence="2">NIAS01</strain>
        <tissue evidence="2">Whole body or cell culture</tissue>
    </source>
</reference>
<feature type="region of interest" description="Disordered" evidence="1">
    <location>
        <begin position="630"/>
        <end position="657"/>
    </location>
</feature>
<feature type="compositionally biased region" description="Polar residues" evidence="1">
    <location>
        <begin position="795"/>
        <end position="804"/>
    </location>
</feature>
<dbReference type="PANTHER" id="PTHR37970">
    <property type="entry name" value="PROTEIN CBG08587"/>
    <property type="match status" value="1"/>
</dbReference>
<proteinExistence type="predicted"/>